<dbReference type="GO" id="GO:0005886">
    <property type="term" value="C:plasma membrane"/>
    <property type="evidence" value="ECO:0007669"/>
    <property type="project" value="TreeGrafter"/>
</dbReference>
<dbReference type="GO" id="GO:0008654">
    <property type="term" value="P:phospholipid biosynthetic process"/>
    <property type="evidence" value="ECO:0007669"/>
    <property type="project" value="UniProtKB-KW"/>
</dbReference>
<gene>
    <name evidence="12" type="ORF">GLW07_20605</name>
</gene>
<keyword evidence="7" id="KW-0067">ATP-binding</keyword>
<keyword evidence="6 12" id="KW-0418">Kinase</keyword>
<keyword evidence="3" id="KW-0444">Lipid biosynthesis</keyword>
<evidence type="ECO:0000256" key="1">
    <source>
        <dbReference type="ARBA" id="ARBA00001946"/>
    </source>
</evidence>
<name>A0A845F574_9BACL</name>
<dbReference type="PANTHER" id="PTHR12358:SF107">
    <property type="entry name" value="LIPID KINASE BMRU-RELATED"/>
    <property type="match status" value="1"/>
</dbReference>
<dbReference type="SMART" id="SM00046">
    <property type="entry name" value="DAGKc"/>
    <property type="match status" value="1"/>
</dbReference>
<organism evidence="12 13">
    <name type="scientific">Guptibacillus hwajinpoensis</name>
    <dbReference type="NCBI Taxonomy" id="208199"/>
    <lineage>
        <taxon>Bacteria</taxon>
        <taxon>Bacillati</taxon>
        <taxon>Bacillota</taxon>
        <taxon>Bacilli</taxon>
        <taxon>Bacillales</taxon>
        <taxon>Guptibacillaceae</taxon>
        <taxon>Guptibacillus</taxon>
    </lineage>
</organism>
<proteinExistence type="inferred from homology"/>
<keyword evidence="5" id="KW-0547">Nucleotide-binding</keyword>
<dbReference type="InterPro" id="IPR005218">
    <property type="entry name" value="Diacylglycerol/lipid_kinase"/>
</dbReference>
<dbReference type="PANTHER" id="PTHR12358">
    <property type="entry name" value="SPHINGOSINE KINASE"/>
    <property type="match status" value="1"/>
</dbReference>
<comment type="similarity">
    <text evidence="2">Belongs to the diacylglycerol/lipid kinase family.</text>
</comment>
<dbReference type="GO" id="GO:0004143">
    <property type="term" value="F:ATP-dependent diacylglycerol kinase activity"/>
    <property type="evidence" value="ECO:0007669"/>
    <property type="project" value="TreeGrafter"/>
</dbReference>
<dbReference type="RefSeq" id="WP_160921407.1">
    <property type="nucleotide sequence ID" value="NZ_WMEY01000010.1"/>
</dbReference>
<protein>
    <submittedName>
        <fullName evidence="12">YegS/Rv2252/BmrU family lipid kinase</fullName>
    </submittedName>
</protein>
<accession>A0A845F574</accession>
<dbReference type="InterPro" id="IPR001206">
    <property type="entry name" value="Diacylglycerol_kinase_cat_dom"/>
</dbReference>
<evidence type="ECO:0000256" key="9">
    <source>
        <dbReference type="ARBA" id="ARBA00023209"/>
    </source>
</evidence>
<dbReference type="NCBIfam" id="TIGR00147">
    <property type="entry name" value="YegS/Rv2252/BmrU family lipid kinase"/>
    <property type="match status" value="1"/>
</dbReference>
<reference evidence="12 13" key="1">
    <citation type="submission" date="2019-11" db="EMBL/GenBank/DDBJ databases">
        <title>Genome sequences of 17 halophilic strains isolated from different environments.</title>
        <authorList>
            <person name="Furrow R.E."/>
        </authorList>
    </citation>
    <scope>NUCLEOTIDE SEQUENCE [LARGE SCALE GENOMIC DNA]</scope>
    <source>
        <strain evidence="12 13">22506_14_FS</strain>
    </source>
</reference>
<comment type="caution">
    <text evidence="12">The sequence shown here is derived from an EMBL/GenBank/DDBJ whole genome shotgun (WGS) entry which is preliminary data.</text>
</comment>
<sequence>MTRVAIILNPKAGNVKMVNQIELIQERLQEKYEHVSLHKTEHEGHGAELVEELADEVDILIGAGGDGTIYELANAICKRENRPIFGVIPGGTCNDFSRAIGINQNPIQAVEQLLEDNRSLIDVGRSNDEYFLNFWGIGLITQTSENINPDTKEVLGRLSYYISTAQTINNPEPFHLKVEADETNFEGEAVMMIVGNGPFTGGIQAFFPENNLQDGEFDVLIIKETSLPTFWSIFQSKVFKQSRFNEDILHFQTKNLSITASPEQTIDCDGERYYTTPSTLEVLPKYLTVLTGKNFPN</sequence>
<dbReference type="InterPro" id="IPR016064">
    <property type="entry name" value="NAD/diacylglycerol_kinase_sf"/>
</dbReference>
<dbReference type="InterPro" id="IPR050187">
    <property type="entry name" value="Lipid_Phosphate_FormReg"/>
</dbReference>
<dbReference type="Gene3D" id="2.60.200.40">
    <property type="match status" value="1"/>
</dbReference>
<evidence type="ECO:0000256" key="3">
    <source>
        <dbReference type="ARBA" id="ARBA00022516"/>
    </source>
</evidence>
<dbReference type="Pfam" id="PF00781">
    <property type="entry name" value="DAGK_cat"/>
    <property type="match status" value="1"/>
</dbReference>
<dbReference type="SUPFAM" id="SSF111331">
    <property type="entry name" value="NAD kinase/diacylglycerol kinase-like"/>
    <property type="match status" value="1"/>
</dbReference>
<dbReference type="Proteomes" id="UP000447833">
    <property type="component" value="Unassembled WGS sequence"/>
</dbReference>
<evidence type="ECO:0000256" key="5">
    <source>
        <dbReference type="ARBA" id="ARBA00022741"/>
    </source>
</evidence>
<keyword evidence="4" id="KW-0808">Transferase</keyword>
<evidence type="ECO:0000256" key="10">
    <source>
        <dbReference type="ARBA" id="ARBA00023264"/>
    </source>
</evidence>
<evidence type="ECO:0000256" key="2">
    <source>
        <dbReference type="ARBA" id="ARBA00005983"/>
    </source>
</evidence>
<evidence type="ECO:0000313" key="13">
    <source>
        <dbReference type="Proteomes" id="UP000447833"/>
    </source>
</evidence>
<keyword evidence="9" id="KW-0594">Phospholipid biosynthesis</keyword>
<dbReference type="Gene3D" id="3.40.50.10330">
    <property type="entry name" value="Probable inorganic polyphosphate/atp-NAD kinase, domain 1"/>
    <property type="match status" value="1"/>
</dbReference>
<keyword evidence="10" id="KW-1208">Phospholipid metabolism</keyword>
<dbReference type="AlphaFoldDB" id="A0A845F574"/>
<evidence type="ECO:0000259" key="11">
    <source>
        <dbReference type="PROSITE" id="PS50146"/>
    </source>
</evidence>
<comment type="cofactor">
    <cofactor evidence="1">
        <name>Mg(2+)</name>
        <dbReference type="ChEBI" id="CHEBI:18420"/>
    </cofactor>
</comment>
<dbReference type="PROSITE" id="PS50146">
    <property type="entry name" value="DAGK"/>
    <property type="match status" value="1"/>
</dbReference>
<evidence type="ECO:0000256" key="7">
    <source>
        <dbReference type="ARBA" id="ARBA00022840"/>
    </source>
</evidence>
<evidence type="ECO:0000256" key="6">
    <source>
        <dbReference type="ARBA" id="ARBA00022777"/>
    </source>
</evidence>
<dbReference type="GO" id="GO:0005524">
    <property type="term" value="F:ATP binding"/>
    <property type="evidence" value="ECO:0007669"/>
    <property type="project" value="UniProtKB-KW"/>
</dbReference>
<dbReference type="InterPro" id="IPR017438">
    <property type="entry name" value="ATP-NAD_kinase_N"/>
</dbReference>
<feature type="domain" description="DAGKc" evidence="11">
    <location>
        <begin position="1"/>
        <end position="130"/>
    </location>
</feature>
<keyword evidence="8" id="KW-0443">Lipid metabolism</keyword>
<evidence type="ECO:0000256" key="4">
    <source>
        <dbReference type="ARBA" id="ARBA00022679"/>
    </source>
</evidence>
<evidence type="ECO:0000256" key="8">
    <source>
        <dbReference type="ARBA" id="ARBA00023098"/>
    </source>
</evidence>
<dbReference type="InterPro" id="IPR045540">
    <property type="entry name" value="YegS/DAGK_C"/>
</dbReference>
<evidence type="ECO:0000313" key="12">
    <source>
        <dbReference type="EMBL" id="MYL65767.1"/>
    </source>
</evidence>
<dbReference type="EMBL" id="WMEY01000010">
    <property type="protein sequence ID" value="MYL65767.1"/>
    <property type="molecule type" value="Genomic_DNA"/>
</dbReference>
<dbReference type="Pfam" id="PF19279">
    <property type="entry name" value="YegS_C"/>
    <property type="match status" value="1"/>
</dbReference>